<dbReference type="GO" id="GO:0008203">
    <property type="term" value="P:cholesterol metabolic process"/>
    <property type="evidence" value="ECO:0007669"/>
    <property type="project" value="UniProtKB-KW"/>
</dbReference>
<dbReference type="InterPro" id="IPR036852">
    <property type="entry name" value="Peptidase_S8/S53_dom_sf"/>
</dbReference>
<proteinExistence type="inferred from homology"/>
<evidence type="ECO:0000256" key="16">
    <source>
        <dbReference type="ARBA" id="ARBA00023034"/>
    </source>
</evidence>
<feature type="active site" description="Charge relay system" evidence="27">
    <location>
        <position position="253"/>
    </location>
</feature>
<evidence type="ECO:0000256" key="1">
    <source>
        <dbReference type="ARBA" id="ARBA00001913"/>
    </source>
</evidence>
<keyword evidence="21" id="KW-0325">Glycoprotein</keyword>
<dbReference type="SUPFAM" id="SSF52743">
    <property type="entry name" value="Subtilisin-like"/>
    <property type="match status" value="1"/>
</dbReference>
<name>A0A7D9EX65_PARCT</name>
<evidence type="ECO:0000256" key="22">
    <source>
        <dbReference type="ARBA" id="ARBA00023221"/>
    </source>
</evidence>
<dbReference type="InterPro" id="IPR057032">
    <property type="entry name" value="MBTPS1_4th"/>
</dbReference>
<gene>
    <name evidence="31" type="ORF">PACLA_8A005607</name>
</gene>
<evidence type="ECO:0000256" key="21">
    <source>
        <dbReference type="ARBA" id="ARBA00023180"/>
    </source>
</evidence>
<keyword evidence="19" id="KW-0865">Zymogen</keyword>
<dbReference type="GO" id="GO:0004252">
    <property type="term" value="F:serine-type endopeptidase activity"/>
    <property type="evidence" value="ECO:0007669"/>
    <property type="project" value="UniProtKB-UniRule"/>
</dbReference>
<dbReference type="EC" id="3.4.21.112" evidence="24"/>
<protein>
    <recommendedName>
        <fullName evidence="25">Membrane-bound transcription factor site-1 protease</fullName>
        <ecNumber evidence="24">3.4.21.112</ecNumber>
    </recommendedName>
    <alternativeName>
        <fullName evidence="26">Endopeptidase S1P</fullName>
    </alternativeName>
</protein>
<dbReference type="Pfam" id="PF23094">
    <property type="entry name" value="MBTPS1_3rd"/>
    <property type="match status" value="1"/>
</dbReference>
<dbReference type="GO" id="GO:0005789">
    <property type="term" value="C:endoplasmic reticulum membrane"/>
    <property type="evidence" value="ECO:0007669"/>
    <property type="project" value="UniProtKB-SubCell"/>
</dbReference>
<evidence type="ECO:0000313" key="31">
    <source>
        <dbReference type="EMBL" id="CAB4019031.1"/>
    </source>
</evidence>
<evidence type="ECO:0000256" key="2">
    <source>
        <dbReference type="ARBA" id="ARBA00004115"/>
    </source>
</evidence>
<keyword evidence="5" id="KW-0153">Cholesterol metabolism</keyword>
<comment type="subcellular location">
    <subcellularLocation>
        <location evidence="2">Endoplasmic reticulum membrane</location>
        <topology evidence="2">Single-pass type I membrane protein</topology>
    </subcellularLocation>
    <subcellularLocation>
        <location evidence="3">Golgi apparatus membrane</location>
        <topology evidence="3">Single-pass membrane protein</topology>
    </subcellularLocation>
</comment>
<dbReference type="InterPro" id="IPR057060">
    <property type="entry name" value="MBTPS1_3rd"/>
</dbReference>
<dbReference type="FunFam" id="3.40.50.200:FF:000008">
    <property type="entry name" value="Membrane-bound transcription factor site-1 protease preproprotein"/>
    <property type="match status" value="1"/>
</dbReference>
<keyword evidence="8" id="KW-0812">Transmembrane</keyword>
<comment type="caution">
    <text evidence="31">The sequence shown here is derived from an EMBL/GenBank/DDBJ whole genome shotgun (WGS) entry which is preliminary data.</text>
</comment>
<evidence type="ECO:0000256" key="20">
    <source>
        <dbReference type="ARBA" id="ARBA00023166"/>
    </source>
</evidence>
<evidence type="ECO:0000259" key="30">
    <source>
        <dbReference type="Pfam" id="PF23094"/>
    </source>
</evidence>
<evidence type="ECO:0000256" key="24">
    <source>
        <dbReference type="ARBA" id="ARBA00066596"/>
    </source>
</evidence>
<evidence type="ECO:0000256" key="7">
    <source>
        <dbReference type="ARBA" id="ARBA00022670"/>
    </source>
</evidence>
<dbReference type="PROSITE" id="PS00137">
    <property type="entry name" value="SUBTILASE_HIS"/>
    <property type="match status" value="1"/>
</dbReference>
<keyword evidence="6" id="KW-0597">Phosphoprotein</keyword>
<keyword evidence="18" id="KW-0472">Membrane</keyword>
<dbReference type="PRINTS" id="PR00723">
    <property type="entry name" value="SUBTILISIN"/>
</dbReference>
<feature type="domain" description="Peptidase S8/S53" evidence="28">
    <location>
        <begin position="213"/>
        <end position="469"/>
    </location>
</feature>
<evidence type="ECO:0000256" key="3">
    <source>
        <dbReference type="ARBA" id="ARBA00004194"/>
    </source>
</evidence>
<feature type="non-terminal residue" evidence="31">
    <location>
        <position position="788"/>
    </location>
</feature>
<comment type="similarity">
    <text evidence="4 27">Belongs to the peptidase S8 family.</text>
</comment>
<feature type="non-terminal residue" evidence="31">
    <location>
        <position position="1"/>
    </location>
</feature>
<organism evidence="31 32">
    <name type="scientific">Paramuricea clavata</name>
    <name type="common">Red gorgonian</name>
    <name type="synonym">Violescent sea-whip</name>
    <dbReference type="NCBI Taxonomy" id="317549"/>
    <lineage>
        <taxon>Eukaryota</taxon>
        <taxon>Metazoa</taxon>
        <taxon>Cnidaria</taxon>
        <taxon>Anthozoa</taxon>
        <taxon>Octocorallia</taxon>
        <taxon>Malacalcyonacea</taxon>
        <taxon>Plexauridae</taxon>
        <taxon>Paramuricea</taxon>
    </lineage>
</organism>
<evidence type="ECO:0000313" key="32">
    <source>
        <dbReference type="Proteomes" id="UP001152795"/>
    </source>
</evidence>
<keyword evidence="15" id="KW-1133">Transmembrane helix</keyword>
<dbReference type="EMBL" id="CACRXK020010268">
    <property type="protein sequence ID" value="CAB4019031.1"/>
    <property type="molecule type" value="Genomic_DNA"/>
</dbReference>
<evidence type="ECO:0000256" key="8">
    <source>
        <dbReference type="ARBA" id="ARBA00022692"/>
    </source>
</evidence>
<comment type="cofactor">
    <cofactor evidence="1">
        <name>Ca(2+)</name>
        <dbReference type="ChEBI" id="CHEBI:29108"/>
    </cofactor>
</comment>
<evidence type="ECO:0000256" key="15">
    <source>
        <dbReference type="ARBA" id="ARBA00022989"/>
    </source>
</evidence>
<keyword evidence="14" id="KW-0106">Calcium</keyword>
<evidence type="ECO:0000256" key="10">
    <source>
        <dbReference type="ARBA" id="ARBA00022801"/>
    </source>
</evidence>
<feature type="domain" description="MBTPS1 third" evidence="30">
    <location>
        <begin position="490"/>
        <end position="619"/>
    </location>
</feature>
<dbReference type="InterPro" id="IPR050131">
    <property type="entry name" value="Peptidase_S8_subtilisin-like"/>
</dbReference>
<dbReference type="PROSITE" id="PS00138">
    <property type="entry name" value="SUBTILASE_SER"/>
    <property type="match status" value="1"/>
</dbReference>
<keyword evidence="9" id="KW-0732">Signal</keyword>
<keyword evidence="32" id="KW-1185">Reference proteome</keyword>
<dbReference type="PANTHER" id="PTHR43806">
    <property type="entry name" value="PEPTIDASE S8"/>
    <property type="match status" value="1"/>
</dbReference>
<feature type="domain" description="MBTPS1 fourth" evidence="29">
    <location>
        <begin position="620"/>
        <end position="785"/>
    </location>
</feature>
<dbReference type="AlphaFoldDB" id="A0A7D9EX65"/>
<dbReference type="InterPro" id="IPR000209">
    <property type="entry name" value="Peptidase_S8/S53_dom"/>
</dbReference>
<dbReference type="GO" id="GO:0000139">
    <property type="term" value="C:Golgi membrane"/>
    <property type="evidence" value="ECO:0007669"/>
    <property type="project" value="UniProtKB-SubCell"/>
</dbReference>
<evidence type="ECO:0000256" key="27">
    <source>
        <dbReference type="PROSITE-ProRule" id="PRU01240"/>
    </source>
</evidence>
<evidence type="ECO:0000256" key="11">
    <source>
        <dbReference type="ARBA" id="ARBA00022813"/>
    </source>
</evidence>
<accession>A0A7D9EX65</accession>
<evidence type="ECO:0000256" key="25">
    <source>
        <dbReference type="ARBA" id="ARBA00067283"/>
    </source>
</evidence>
<keyword evidence="7 27" id="KW-0645">Protease</keyword>
<dbReference type="PROSITE" id="PS51892">
    <property type="entry name" value="SUBTILASE"/>
    <property type="match status" value="1"/>
</dbReference>
<evidence type="ECO:0000256" key="23">
    <source>
        <dbReference type="ARBA" id="ARBA00050826"/>
    </source>
</evidence>
<evidence type="ECO:0000256" key="19">
    <source>
        <dbReference type="ARBA" id="ARBA00023145"/>
    </source>
</evidence>
<dbReference type="PANTHER" id="PTHR43806:SF7">
    <property type="entry name" value="MEMBRANE-BOUND TRANSCRIPTION FACTOR SITE-1 PROTEASE"/>
    <property type="match status" value="1"/>
</dbReference>
<dbReference type="InterPro" id="IPR015500">
    <property type="entry name" value="Peptidase_S8_subtilisin-rel"/>
</dbReference>
<evidence type="ECO:0000256" key="6">
    <source>
        <dbReference type="ARBA" id="ARBA00022553"/>
    </source>
</evidence>
<dbReference type="Pfam" id="PF00082">
    <property type="entry name" value="Peptidase_S8"/>
    <property type="match status" value="1"/>
</dbReference>
<dbReference type="OrthoDB" id="1740355at2759"/>
<evidence type="ECO:0000256" key="14">
    <source>
        <dbReference type="ARBA" id="ARBA00022837"/>
    </source>
</evidence>
<sequence length="788" mass="87680">LLASLLSRLACLLVASSLLTSLLACSKLVIKLWQCCSNNLSTRYFLNGLVQACYQVVLVDKLSTACRQLATRLLSSTDLLQVVPTTCYRPAIQQLVNKLLACLLACSKLVIKLLACSKLVNKLACSKLVNKLLKAVHLCYYDFQDGNNSECHDDCWAVKDWSARKGTRSSLSMGQSLSFSEDSSKGRKLLRAIPRQITQALQADILWSMGYTGEDVKVAIFDTGLHKQHPHFKNIKDRTNWTNEKSMDDGLGHGTFVAGVIASSKECLGFAPDAELHIYRVFTNNQVSYTSWFLDAFNYAILNKVNVLNLSIGGPDFMDQPFVDKVWELTANGVIMVSAIGNDGPLYGTLNNPADQMDVIGVGGINFEDQIARFSSRGMTTWELPAGYGRVKPDIVTYGSGVRGSNLRGGCRSLSGTSVASPVVAGAISLLLSSVRHRGDVINPASMKQALLASARRVPDANIFEQGHGKLDLIKAYQVLSSYKPQASLSPSYVDLTECPYMWPYCVQPLYAFGLPVIVNVTILNGMGVTGSVVGKPVWHPYLPQNGDRIDISFSYSQILWPWSGFLALSIRVTPASSTWSGIAQGHVALNISSPPQGDEMERRMSLIKLPVKVKIIPTPDRSKRILWDQYHNLRYPPGYFPRDNLKMRNNPLDWNGDHVHTNFRDMFNYITKQGYFVEVLGSPFTCFNASHYGTLVIVDAEEEYFPEEMVKLREDIEKLGLSLIVVGDWYNIEVMKKVKFYDENTRQWWMPDTGGANVPALNELLAPWRMAFSDQVYEGDYRLADNA</sequence>
<evidence type="ECO:0000256" key="5">
    <source>
        <dbReference type="ARBA" id="ARBA00022548"/>
    </source>
</evidence>
<dbReference type="InterPro" id="IPR023828">
    <property type="entry name" value="Peptidase_S8_Ser-AS"/>
</dbReference>
<keyword evidence="10 27" id="KW-0378">Hydrolase</keyword>
<comment type="catalytic activity">
    <reaction evidence="23">
        <text>Processes precursors containing basic and hydrophobic/aliphatic residues at P4 and P2, respectively, with a relatively relaxed acceptance of amino acids at P1 and P3.</text>
        <dbReference type="EC" id="3.4.21.112"/>
    </reaction>
</comment>
<dbReference type="Gene3D" id="3.40.50.200">
    <property type="entry name" value="Peptidase S8/S53 domain"/>
    <property type="match status" value="1"/>
</dbReference>
<keyword evidence="11" id="KW-0068">Autocatalytic cleavage</keyword>
<evidence type="ECO:0000256" key="13">
    <source>
        <dbReference type="ARBA" id="ARBA00022825"/>
    </source>
</evidence>
<evidence type="ECO:0000259" key="29">
    <source>
        <dbReference type="Pfam" id="PF23090"/>
    </source>
</evidence>
<evidence type="ECO:0000256" key="12">
    <source>
        <dbReference type="ARBA" id="ARBA00022824"/>
    </source>
</evidence>
<evidence type="ECO:0000256" key="18">
    <source>
        <dbReference type="ARBA" id="ARBA00023136"/>
    </source>
</evidence>
<dbReference type="InterPro" id="IPR022398">
    <property type="entry name" value="Peptidase_S8_His-AS"/>
</dbReference>
<dbReference type="Pfam" id="PF23090">
    <property type="entry name" value="MBTPS1_4th"/>
    <property type="match status" value="1"/>
</dbReference>
<evidence type="ECO:0000256" key="4">
    <source>
        <dbReference type="ARBA" id="ARBA00011073"/>
    </source>
</evidence>
<evidence type="ECO:0000256" key="26">
    <source>
        <dbReference type="ARBA" id="ARBA00081324"/>
    </source>
</evidence>
<feature type="active site" description="Charge relay system" evidence="27">
    <location>
        <position position="418"/>
    </location>
</feature>
<feature type="active site" description="Charge relay system" evidence="27">
    <location>
        <position position="222"/>
    </location>
</feature>
<keyword evidence="22" id="KW-0753">Steroid metabolism</keyword>
<evidence type="ECO:0000256" key="17">
    <source>
        <dbReference type="ARBA" id="ARBA00023098"/>
    </source>
</evidence>
<dbReference type="Proteomes" id="UP001152795">
    <property type="component" value="Unassembled WGS sequence"/>
</dbReference>
<dbReference type="GO" id="GO:0006508">
    <property type="term" value="P:proteolysis"/>
    <property type="evidence" value="ECO:0007669"/>
    <property type="project" value="UniProtKB-KW"/>
</dbReference>
<keyword evidence="12" id="KW-0256">Endoplasmic reticulum</keyword>
<dbReference type="InterPro" id="IPR034185">
    <property type="entry name" value="Site-1_peptidase_cat_dom"/>
</dbReference>
<keyword evidence="17" id="KW-0443">Lipid metabolism</keyword>
<dbReference type="CDD" id="cd07479">
    <property type="entry name" value="Peptidases_S8_SKI-1_like"/>
    <property type="match status" value="1"/>
</dbReference>
<keyword evidence="20" id="KW-1207">Sterol metabolism</keyword>
<reference evidence="31" key="1">
    <citation type="submission" date="2020-04" db="EMBL/GenBank/DDBJ databases">
        <authorList>
            <person name="Alioto T."/>
            <person name="Alioto T."/>
            <person name="Gomez Garrido J."/>
        </authorList>
    </citation>
    <scope>NUCLEOTIDE SEQUENCE</scope>
    <source>
        <strain evidence="31">A484AB</strain>
    </source>
</reference>
<keyword evidence="16" id="KW-0333">Golgi apparatus</keyword>
<evidence type="ECO:0000259" key="28">
    <source>
        <dbReference type="Pfam" id="PF00082"/>
    </source>
</evidence>
<keyword evidence="13 27" id="KW-0720">Serine protease</keyword>
<evidence type="ECO:0000256" key="9">
    <source>
        <dbReference type="ARBA" id="ARBA00022729"/>
    </source>
</evidence>